<dbReference type="PANTHER" id="PTHR43050">
    <property type="entry name" value="SERINE / THREONINE RACEMASE FAMILY MEMBER"/>
    <property type="match status" value="1"/>
</dbReference>
<organism evidence="10 11">
    <name type="scientific">Acidisoma cellulosilyticum</name>
    <dbReference type="NCBI Taxonomy" id="2802395"/>
    <lineage>
        <taxon>Bacteria</taxon>
        <taxon>Pseudomonadati</taxon>
        <taxon>Pseudomonadota</taxon>
        <taxon>Alphaproteobacteria</taxon>
        <taxon>Acetobacterales</taxon>
        <taxon>Acidocellaceae</taxon>
        <taxon>Acidisoma</taxon>
    </lineage>
</organism>
<dbReference type="InterPro" id="IPR001926">
    <property type="entry name" value="TrpB-like_PALP"/>
</dbReference>
<dbReference type="CDD" id="cd01562">
    <property type="entry name" value="Thr-dehyd"/>
    <property type="match status" value="1"/>
</dbReference>
<dbReference type="GO" id="GO:0005524">
    <property type="term" value="F:ATP binding"/>
    <property type="evidence" value="ECO:0007669"/>
    <property type="project" value="TreeGrafter"/>
</dbReference>
<dbReference type="GO" id="GO:0003941">
    <property type="term" value="F:L-serine ammonia-lyase activity"/>
    <property type="evidence" value="ECO:0007669"/>
    <property type="project" value="TreeGrafter"/>
</dbReference>
<dbReference type="GO" id="GO:0070179">
    <property type="term" value="P:D-serine biosynthetic process"/>
    <property type="evidence" value="ECO:0007669"/>
    <property type="project" value="TreeGrafter"/>
</dbReference>
<comment type="similarity">
    <text evidence="5">Belongs to the serine/threonine dehydratase family.</text>
</comment>
<dbReference type="PROSITE" id="PS00165">
    <property type="entry name" value="DEHYDRATASE_SER_THR"/>
    <property type="match status" value="1"/>
</dbReference>
<proteinExistence type="inferred from homology"/>
<evidence type="ECO:0000256" key="1">
    <source>
        <dbReference type="ARBA" id="ARBA00001913"/>
    </source>
</evidence>
<evidence type="ECO:0000256" key="6">
    <source>
        <dbReference type="ARBA" id="ARBA00022842"/>
    </source>
</evidence>
<evidence type="ECO:0000256" key="5">
    <source>
        <dbReference type="ARBA" id="ARBA00010869"/>
    </source>
</evidence>
<evidence type="ECO:0000256" key="2">
    <source>
        <dbReference type="ARBA" id="ARBA00001933"/>
    </source>
</evidence>
<dbReference type="InterPro" id="IPR000634">
    <property type="entry name" value="Ser/Thr_deHydtase_PyrdxlP-BS"/>
</dbReference>
<evidence type="ECO:0000313" key="11">
    <source>
        <dbReference type="Proteomes" id="UP000721844"/>
    </source>
</evidence>
<keyword evidence="8" id="KW-0456">Lyase</keyword>
<dbReference type="GO" id="GO:0030170">
    <property type="term" value="F:pyridoxal phosphate binding"/>
    <property type="evidence" value="ECO:0007669"/>
    <property type="project" value="InterPro"/>
</dbReference>
<comment type="caution">
    <text evidence="10">The sequence shown here is derived from an EMBL/GenBank/DDBJ whole genome shotgun (WGS) entry which is preliminary data.</text>
</comment>
<comment type="cofactor">
    <cofactor evidence="3">
        <name>Mn(2+)</name>
        <dbReference type="ChEBI" id="CHEBI:29035"/>
    </cofactor>
</comment>
<dbReference type="GO" id="GO:0000287">
    <property type="term" value="F:magnesium ion binding"/>
    <property type="evidence" value="ECO:0007669"/>
    <property type="project" value="TreeGrafter"/>
</dbReference>
<dbReference type="SUPFAM" id="SSF53686">
    <property type="entry name" value="Tryptophan synthase beta subunit-like PLP-dependent enzymes"/>
    <property type="match status" value="1"/>
</dbReference>
<dbReference type="AlphaFoldDB" id="A0A963Z0L1"/>
<feature type="domain" description="Tryptophan synthase beta chain-like PALP" evidence="9">
    <location>
        <begin position="25"/>
        <end position="314"/>
    </location>
</feature>
<dbReference type="Proteomes" id="UP000721844">
    <property type="component" value="Unassembled WGS sequence"/>
</dbReference>
<sequence>MTVTDRLPSIEDIEAARTRCGARLRHTPLLRSAALERRIGGAVLLKAENLQHTGSFKLRGAMNAVLALVEQGHKGGIVAFSSGNHAQATAYAAAAAGLKATIFMPADAPAIKTRLTKSWGAEVVPFNRLTDDREALARAECERTGGALIPPYDHFQVMSGQGTAGLEIAEDARASGLTVDALLAPVSGGGLLAGTTLAVQSRFPDAKTYAVEPEGRDDMRRSLLSGAREVNGPDGSVLCDGLLSPQQGELTFAVNKDHVAGGVVVTDDAVLQAMAFAFLHMKLVLEPSGAIGLAALLSGAFDGRDKTTAIILSGGNVDPETFQRALAYAGEV</sequence>
<dbReference type="Gene3D" id="3.40.50.1100">
    <property type="match status" value="2"/>
</dbReference>
<dbReference type="GO" id="GO:0030378">
    <property type="term" value="F:serine racemase activity"/>
    <property type="evidence" value="ECO:0007669"/>
    <property type="project" value="TreeGrafter"/>
</dbReference>
<evidence type="ECO:0000259" key="9">
    <source>
        <dbReference type="Pfam" id="PF00291"/>
    </source>
</evidence>
<keyword evidence="6" id="KW-0460">Magnesium</keyword>
<protein>
    <submittedName>
        <fullName evidence="10">Threonine/serine dehydratase</fullName>
    </submittedName>
</protein>
<gene>
    <name evidence="10" type="ORF">ACELLULO517_05265</name>
</gene>
<dbReference type="GO" id="GO:0018114">
    <property type="term" value="F:threonine racemase activity"/>
    <property type="evidence" value="ECO:0007669"/>
    <property type="project" value="TreeGrafter"/>
</dbReference>
<accession>A0A963Z0L1</accession>
<dbReference type="Pfam" id="PF00291">
    <property type="entry name" value="PALP"/>
    <property type="match status" value="1"/>
</dbReference>
<evidence type="ECO:0000256" key="3">
    <source>
        <dbReference type="ARBA" id="ARBA00001936"/>
    </source>
</evidence>
<evidence type="ECO:0000256" key="4">
    <source>
        <dbReference type="ARBA" id="ARBA00001946"/>
    </source>
</evidence>
<dbReference type="FunFam" id="3.40.50.1100:FF:000005">
    <property type="entry name" value="Threonine dehydratase catabolic"/>
    <property type="match status" value="1"/>
</dbReference>
<keyword evidence="11" id="KW-1185">Reference proteome</keyword>
<name>A0A963Z0L1_9PROT</name>
<evidence type="ECO:0000313" key="10">
    <source>
        <dbReference type="EMBL" id="MCB8879635.1"/>
    </source>
</evidence>
<dbReference type="InterPro" id="IPR036052">
    <property type="entry name" value="TrpB-like_PALP_sf"/>
</dbReference>
<comment type="cofactor">
    <cofactor evidence="1">
        <name>Ca(2+)</name>
        <dbReference type="ChEBI" id="CHEBI:29108"/>
    </cofactor>
</comment>
<comment type="cofactor">
    <cofactor evidence="4">
        <name>Mg(2+)</name>
        <dbReference type="ChEBI" id="CHEBI:18420"/>
    </cofactor>
</comment>
<keyword evidence="7" id="KW-0663">Pyridoxal phosphate</keyword>
<reference evidence="10 11" key="1">
    <citation type="journal article" date="2021" name="Microorganisms">
        <title>Acidisoma silvae sp. nov. and Acidisomacellulosilytica sp. nov., Two Acidophilic Bacteria Isolated from Decaying Wood, Hydrolyzing Cellulose and Producing Poly-3-hydroxybutyrate.</title>
        <authorList>
            <person name="Mieszkin S."/>
            <person name="Pouder E."/>
            <person name="Uroz S."/>
            <person name="Simon-Colin C."/>
            <person name="Alain K."/>
        </authorList>
    </citation>
    <scope>NUCLEOTIDE SEQUENCE [LARGE SCALE GENOMIC DNA]</scope>
    <source>
        <strain evidence="10 11">HW T5.17</strain>
    </source>
</reference>
<evidence type="ECO:0000256" key="8">
    <source>
        <dbReference type="ARBA" id="ARBA00023239"/>
    </source>
</evidence>
<dbReference type="PANTHER" id="PTHR43050:SF1">
    <property type="entry name" value="SERINE RACEMASE"/>
    <property type="match status" value="1"/>
</dbReference>
<comment type="cofactor">
    <cofactor evidence="2">
        <name>pyridoxal 5'-phosphate</name>
        <dbReference type="ChEBI" id="CHEBI:597326"/>
    </cofactor>
</comment>
<evidence type="ECO:0000256" key="7">
    <source>
        <dbReference type="ARBA" id="ARBA00022898"/>
    </source>
</evidence>
<dbReference type="EMBL" id="JAESVA010000002">
    <property type="protein sequence ID" value="MCB8879635.1"/>
    <property type="molecule type" value="Genomic_DNA"/>
</dbReference>